<protein>
    <submittedName>
        <fullName evidence="2">DUF4142 domain-containing protein</fullName>
    </submittedName>
</protein>
<proteinExistence type="predicted"/>
<dbReference type="RefSeq" id="WP_191728104.1">
    <property type="nucleotide sequence ID" value="NZ_JACSQJ010000001.1"/>
</dbReference>
<reference evidence="2 3" key="1">
    <citation type="submission" date="2020-08" db="EMBL/GenBank/DDBJ databases">
        <title>A Genomic Blueprint of the Chicken Gut Microbiome.</title>
        <authorList>
            <person name="Gilroy R."/>
            <person name="Ravi A."/>
            <person name="Getino M."/>
            <person name="Pursley I."/>
            <person name="Horton D.L."/>
            <person name="Alikhan N.-F."/>
            <person name="Baker D."/>
            <person name="Gharbi K."/>
            <person name="Hall N."/>
            <person name="Watson M."/>
            <person name="Adriaenssens E.M."/>
            <person name="Foster-Nyarko E."/>
            <person name="Jarju S."/>
            <person name="Secka A."/>
            <person name="Antonio M."/>
            <person name="Oren A."/>
            <person name="Chaudhuri R."/>
            <person name="La Ragione R.M."/>
            <person name="Hildebrand F."/>
            <person name="Pallen M.J."/>
        </authorList>
    </citation>
    <scope>NUCLEOTIDE SEQUENCE [LARGE SCALE GENOMIC DNA]</scope>
    <source>
        <strain evidence="2 3">Sa2BVA3</strain>
    </source>
</reference>
<dbReference type="InterPro" id="IPR012347">
    <property type="entry name" value="Ferritin-like"/>
</dbReference>
<comment type="caution">
    <text evidence="2">The sequence shown here is derived from an EMBL/GenBank/DDBJ whole genome shotgun (WGS) entry which is preliminary data.</text>
</comment>
<evidence type="ECO:0000259" key="1">
    <source>
        <dbReference type="Pfam" id="PF13628"/>
    </source>
</evidence>
<dbReference type="PANTHER" id="PTHR38593:SF1">
    <property type="entry name" value="BLR2558 PROTEIN"/>
    <property type="match status" value="1"/>
</dbReference>
<gene>
    <name evidence="2" type="ORF">H9645_02310</name>
</gene>
<sequence length="187" mass="19937">MLGRLIKLGVVAGAGYAAWKALSKQPPKQSFFQQALQSGIADVAAAQSAQLRAASADVRAFAQQLEHDQGGHNRDLADASGLDLAEPDDRQLADLHAIDLLQGEAYDRAWLKHMSKCHRRTIRLYEREVERGGAGGPLAEEVLPRLRAHAERIGQLQAPAAGGDADAVVASAEPTEAVGYDGPRAVM</sequence>
<evidence type="ECO:0000313" key="3">
    <source>
        <dbReference type="Proteomes" id="UP000647183"/>
    </source>
</evidence>
<dbReference type="InterPro" id="IPR025419">
    <property type="entry name" value="DUF4142"/>
</dbReference>
<dbReference type="PANTHER" id="PTHR38593">
    <property type="entry name" value="BLR2558 PROTEIN"/>
    <property type="match status" value="1"/>
</dbReference>
<dbReference type="Proteomes" id="UP000647183">
    <property type="component" value="Unassembled WGS sequence"/>
</dbReference>
<accession>A0ABR8UFR5</accession>
<keyword evidence="3" id="KW-1185">Reference proteome</keyword>
<evidence type="ECO:0000313" key="2">
    <source>
        <dbReference type="EMBL" id="MBD7986860.1"/>
    </source>
</evidence>
<dbReference type="Gene3D" id="1.20.1260.10">
    <property type="match status" value="1"/>
</dbReference>
<feature type="domain" description="DUF4142" evidence="1">
    <location>
        <begin position="28"/>
        <end position="156"/>
    </location>
</feature>
<dbReference type="EMBL" id="JACSQJ010000001">
    <property type="protein sequence ID" value="MBD7986860.1"/>
    <property type="molecule type" value="Genomic_DNA"/>
</dbReference>
<dbReference type="Pfam" id="PF13628">
    <property type="entry name" value="DUF4142"/>
    <property type="match status" value="1"/>
</dbReference>
<name>A0ABR8UFR5_9GAMM</name>
<organism evidence="2 3">
    <name type="scientific">Luteimonas colneyensis</name>
    <dbReference type="NCBI Taxonomy" id="2762230"/>
    <lineage>
        <taxon>Bacteria</taxon>
        <taxon>Pseudomonadati</taxon>
        <taxon>Pseudomonadota</taxon>
        <taxon>Gammaproteobacteria</taxon>
        <taxon>Lysobacterales</taxon>
        <taxon>Lysobacteraceae</taxon>
        <taxon>Luteimonas</taxon>
    </lineage>
</organism>